<dbReference type="EMBL" id="ML769444">
    <property type="protein sequence ID" value="KAE9401562.1"/>
    <property type="molecule type" value="Genomic_DNA"/>
</dbReference>
<feature type="region of interest" description="Disordered" evidence="1">
    <location>
        <begin position="1"/>
        <end position="43"/>
    </location>
</feature>
<evidence type="ECO:0000256" key="1">
    <source>
        <dbReference type="SAM" id="MobiDB-lite"/>
    </source>
</evidence>
<dbReference type="Proteomes" id="UP000799118">
    <property type="component" value="Unassembled WGS sequence"/>
</dbReference>
<name>A0A6A4HR42_9AGAR</name>
<proteinExistence type="predicted"/>
<keyword evidence="3" id="KW-1185">Reference proteome</keyword>
<accession>A0A6A4HR42</accession>
<protein>
    <submittedName>
        <fullName evidence="2">Uncharacterized protein</fullName>
    </submittedName>
</protein>
<dbReference type="AlphaFoldDB" id="A0A6A4HR42"/>
<dbReference type="OrthoDB" id="1702480at2759"/>
<evidence type="ECO:0000313" key="2">
    <source>
        <dbReference type="EMBL" id="KAE9401562.1"/>
    </source>
</evidence>
<gene>
    <name evidence="2" type="ORF">BT96DRAFT_597613</name>
</gene>
<evidence type="ECO:0000313" key="3">
    <source>
        <dbReference type="Proteomes" id="UP000799118"/>
    </source>
</evidence>
<reference evidence="2" key="1">
    <citation type="journal article" date="2019" name="Environ. Microbiol.">
        <title>Fungal ecological strategies reflected in gene transcription - a case study of two litter decomposers.</title>
        <authorList>
            <person name="Barbi F."/>
            <person name="Kohler A."/>
            <person name="Barry K."/>
            <person name="Baskaran P."/>
            <person name="Daum C."/>
            <person name="Fauchery L."/>
            <person name="Ihrmark K."/>
            <person name="Kuo A."/>
            <person name="LaButti K."/>
            <person name="Lipzen A."/>
            <person name="Morin E."/>
            <person name="Grigoriev I.V."/>
            <person name="Henrissat B."/>
            <person name="Lindahl B."/>
            <person name="Martin F."/>
        </authorList>
    </citation>
    <scope>NUCLEOTIDE SEQUENCE</scope>
    <source>
        <strain evidence="2">JB14</strain>
    </source>
</reference>
<organism evidence="2 3">
    <name type="scientific">Gymnopus androsaceus JB14</name>
    <dbReference type="NCBI Taxonomy" id="1447944"/>
    <lineage>
        <taxon>Eukaryota</taxon>
        <taxon>Fungi</taxon>
        <taxon>Dikarya</taxon>
        <taxon>Basidiomycota</taxon>
        <taxon>Agaricomycotina</taxon>
        <taxon>Agaricomycetes</taxon>
        <taxon>Agaricomycetidae</taxon>
        <taxon>Agaricales</taxon>
        <taxon>Marasmiineae</taxon>
        <taxon>Omphalotaceae</taxon>
        <taxon>Gymnopus</taxon>
    </lineage>
</organism>
<feature type="region of interest" description="Disordered" evidence="1">
    <location>
        <begin position="62"/>
        <end position="181"/>
    </location>
</feature>
<sequence>MAALTASPYFSHPWFDKPTMKRRRSSSSEDDAPLSPASSKRRRVKALERGFSNLTLQHLQPTSSLAVASPVSVSSPPSAFPSSPPNDFDITAMEVDYDSSSMLPFIQPDSVEEPHSSTPPEQVPEIRMKGSSWYEPEPDRESSLVSSQPSHQDSKKSRFTGIVVTDLDSSEDEEESEPLHPVISPALLERIRRRELSVPVPELSLQNQQALVLYRPLNRPSTTAEEEEKEPKLDVAVLNSAEVEMMDIEQ</sequence>
<feature type="compositionally biased region" description="Low complexity" evidence="1">
    <location>
        <begin position="62"/>
        <end position="77"/>
    </location>
</feature>